<evidence type="ECO:0000313" key="2">
    <source>
        <dbReference type="Proteomes" id="UP001254759"/>
    </source>
</evidence>
<dbReference type="InterPro" id="IPR036188">
    <property type="entry name" value="FAD/NAD-bd_sf"/>
</dbReference>
<dbReference type="Gene3D" id="3.50.50.60">
    <property type="entry name" value="FAD/NAD(P)-binding domain"/>
    <property type="match status" value="1"/>
</dbReference>
<proteinExistence type="predicted"/>
<keyword evidence="2" id="KW-1185">Reference proteome</keyword>
<evidence type="ECO:0000313" key="1">
    <source>
        <dbReference type="EMBL" id="MDR6841320.1"/>
    </source>
</evidence>
<dbReference type="RefSeq" id="WP_310091975.1">
    <property type="nucleotide sequence ID" value="NZ_JAVDTT010000002.1"/>
</dbReference>
<organism evidence="1 2">
    <name type="scientific">Pseudoxanthomonas sacheonensis</name>
    <dbReference type="NCBI Taxonomy" id="443615"/>
    <lineage>
        <taxon>Bacteria</taxon>
        <taxon>Pseudomonadati</taxon>
        <taxon>Pseudomonadota</taxon>
        <taxon>Gammaproteobacteria</taxon>
        <taxon>Lysobacterales</taxon>
        <taxon>Lysobacteraceae</taxon>
        <taxon>Pseudoxanthomonas</taxon>
    </lineage>
</organism>
<dbReference type="PRINTS" id="PR00368">
    <property type="entry name" value="FADPNR"/>
</dbReference>
<dbReference type="Proteomes" id="UP001254759">
    <property type="component" value="Unassembled WGS sequence"/>
</dbReference>
<name>A0ABU1RSN8_9GAMM</name>
<dbReference type="SUPFAM" id="SSF51905">
    <property type="entry name" value="FAD/NAD(P)-binding domain"/>
    <property type="match status" value="1"/>
</dbReference>
<dbReference type="EMBL" id="JAVDTT010000002">
    <property type="protein sequence ID" value="MDR6841320.1"/>
    <property type="molecule type" value="Genomic_DNA"/>
</dbReference>
<protein>
    <submittedName>
        <fullName evidence="1">Uncharacterized protein</fullName>
    </submittedName>
</protein>
<reference evidence="1 2" key="1">
    <citation type="submission" date="2023-07" db="EMBL/GenBank/DDBJ databases">
        <title>Sorghum-associated microbial communities from plants grown in Nebraska, USA.</title>
        <authorList>
            <person name="Schachtman D."/>
        </authorList>
    </citation>
    <scope>NUCLEOTIDE SEQUENCE [LARGE SCALE GENOMIC DNA]</scope>
    <source>
        <strain evidence="1 2">BE107</strain>
    </source>
</reference>
<dbReference type="Pfam" id="PF13450">
    <property type="entry name" value="NAD_binding_8"/>
    <property type="match status" value="1"/>
</dbReference>
<sequence>MNADSIDLVDSLSLLSLKVASNVFDLSSGQHHISIRDQMVRAQLVVRDLKRGDPNLNSLLIVGAGVAGIAAALEAVDRGVEHVLVVDAGSEPFGLFKGVSGRFVGPYMYEWPSSFSNNQSYPGHKGTRWSNLSSSPLRWNRKNPISANALFNKLTRLLKIRLGAATGGTFKPTICINVNKGKISDFVKKFANNESARTISRLLKHTPPKPTVFGYWNDATWPSLAEAEATIAPQYILLAAGMGKETVKLVAKDRFGNTYNGQNFLGTNFWAKDSLMSPNTPNLRVSIFGGGDGALQDSLRILTRRRHPLEFIEYLLADPAVKKAIDSVTPDLLAIDRQGRQFGTWTLKNAFRTVDTCCREMSFQLASKKFVAQRVAAGISLGTGTVSLFVRDPYFDKAYLLNRFLVHLIVECKKAHPSLWSGRVNFEVHFNHQAVAYAKSGSSHEVTILASTSSSSHTHPCDVIAVRYGITPGTVPGAQMIQVSKSMSRQRTTLARVELPFVAEKD</sequence>
<accession>A0ABU1RSN8</accession>
<comment type="caution">
    <text evidence="1">The sequence shown here is derived from an EMBL/GenBank/DDBJ whole genome shotgun (WGS) entry which is preliminary data.</text>
</comment>
<gene>
    <name evidence="1" type="ORF">J2W94_001605</name>
</gene>